<evidence type="ECO:0000256" key="1">
    <source>
        <dbReference type="SAM" id="MobiDB-lite"/>
    </source>
</evidence>
<protein>
    <submittedName>
        <fullName evidence="4">Uncharacterized protein</fullName>
    </submittedName>
</protein>
<feature type="compositionally biased region" description="Basic and acidic residues" evidence="1">
    <location>
        <begin position="311"/>
        <end position="324"/>
    </location>
</feature>
<sequence length="324" mass="34457">MPFLVSTWRALPTLSLFIAFAKAQSCYFPDGKTVATGDVLCPSNGTEASCCPSNSFCLDNGLCYGRGLVTRSSCTDATWGSPAYAEYCKPGEVYRQNVVGDWNSPLIYGRYAESTGSAIGLTPCSSDGASNTFVCGINTTACQRDSNTFVMAGAGGLSLRADQVATILQSVLAATPSATASTAQITVTATPSAAASGLYTSTDMVALGCGLGLPMLLALCTALLLLHRERQKHAKPKLMYNLPDSCNEDFTFHPAPIPGHQSSPYPPSSVSDVNSLGVSQRNFLERYETMKQKGQVRDEQLHEMDTGLAKELPRHELPDGRVSP</sequence>
<proteinExistence type="predicted"/>
<feature type="transmembrane region" description="Helical" evidence="2">
    <location>
        <begin position="204"/>
        <end position="226"/>
    </location>
</feature>
<keyword evidence="2" id="KW-0472">Membrane</keyword>
<feature type="region of interest" description="Disordered" evidence="1">
    <location>
        <begin position="254"/>
        <end position="273"/>
    </location>
</feature>
<comment type="caution">
    <text evidence="4">The sequence shown here is derived from an EMBL/GenBank/DDBJ whole genome shotgun (WGS) entry which is preliminary data.</text>
</comment>
<reference evidence="5" key="2">
    <citation type="submission" date="2023-06" db="EMBL/GenBank/DDBJ databases">
        <title>Black Yeasts Isolated from many extreme environments.</title>
        <authorList>
            <person name="Coleine C."/>
            <person name="Stajich J.E."/>
            <person name="Selbmann L."/>
        </authorList>
    </citation>
    <scope>NUCLEOTIDE SEQUENCE</scope>
    <source>
        <strain evidence="5">CCFEE 5200</strain>
    </source>
</reference>
<organism evidence="4 6">
    <name type="scientific">Friedmanniomyces endolithicus</name>
    <dbReference type="NCBI Taxonomy" id="329885"/>
    <lineage>
        <taxon>Eukaryota</taxon>
        <taxon>Fungi</taxon>
        <taxon>Dikarya</taxon>
        <taxon>Ascomycota</taxon>
        <taxon>Pezizomycotina</taxon>
        <taxon>Dothideomycetes</taxon>
        <taxon>Dothideomycetidae</taxon>
        <taxon>Mycosphaerellales</taxon>
        <taxon>Teratosphaeriaceae</taxon>
        <taxon>Friedmanniomyces</taxon>
    </lineage>
</organism>
<gene>
    <name evidence="4" type="ORF">LTR82_008635</name>
    <name evidence="5" type="ORF">LTR91_009748</name>
</gene>
<feature type="chain" id="PRO_5044710325" evidence="3">
    <location>
        <begin position="24"/>
        <end position="324"/>
    </location>
</feature>
<dbReference type="EMBL" id="JAUJLE010000081">
    <property type="protein sequence ID" value="KAK0987964.1"/>
    <property type="molecule type" value="Genomic_DNA"/>
</dbReference>
<dbReference type="Proteomes" id="UP001168146">
    <property type="component" value="Unassembled WGS sequence"/>
</dbReference>
<name>A0AAN6FQR2_9PEZI</name>
<feature type="signal peptide" evidence="3">
    <location>
        <begin position="1"/>
        <end position="23"/>
    </location>
</feature>
<evidence type="ECO:0000256" key="2">
    <source>
        <dbReference type="SAM" id="Phobius"/>
    </source>
</evidence>
<dbReference type="AlphaFoldDB" id="A0AAN6FQR2"/>
<dbReference type="EMBL" id="JASUXU010000025">
    <property type="protein sequence ID" value="KAK0320520.1"/>
    <property type="molecule type" value="Genomic_DNA"/>
</dbReference>
<keyword evidence="3" id="KW-0732">Signal</keyword>
<evidence type="ECO:0000313" key="6">
    <source>
        <dbReference type="Proteomes" id="UP001168146"/>
    </source>
</evidence>
<keyword evidence="2" id="KW-1133">Transmembrane helix</keyword>
<dbReference type="Proteomes" id="UP001175353">
    <property type="component" value="Unassembled WGS sequence"/>
</dbReference>
<keyword evidence="7" id="KW-1185">Reference proteome</keyword>
<keyword evidence="2" id="KW-0812">Transmembrane</keyword>
<feature type="region of interest" description="Disordered" evidence="1">
    <location>
        <begin position="290"/>
        <end position="324"/>
    </location>
</feature>
<reference evidence="4" key="1">
    <citation type="submission" date="2021-12" db="EMBL/GenBank/DDBJ databases">
        <title>Black yeast isolated from Biological Soil Crust.</title>
        <authorList>
            <person name="Kurbessoian T."/>
        </authorList>
    </citation>
    <scope>NUCLEOTIDE SEQUENCE</scope>
    <source>
        <strain evidence="4">CCFEE 5208</strain>
    </source>
</reference>
<evidence type="ECO:0000313" key="5">
    <source>
        <dbReference type="EMBL" id="KAK0987964.1"/>
    </source>
</evidence>
<evidence type="ECO:0000256" key="3">
    <source>
        <dbReference type="SAM" id="SignalP"/>
    </source>
</evidence>
<evidence type="ECO:0000313" key="4">
    <source>
        <dbReference type="EMBL" id="KAK0320520.1"/>
    </source>
</evidence>
<accession>A0AAN6FQR2</accession>
<feature type="compositionally biased region" description="Basic and acidic residues" evidence="1">
    <location>
        <begin position="290"/>
        <end position="305"/>
    </location>
</feature>
<evidence type="ECO:0000313" key="7">
    <source>
        <dbReference type="Proteomes" id="UP001175353"/>
    </source>
</evidence>